<evidence type="ECO:0000256" key="12">
    <source>
        <dbReference type="SAM" id="Phobius"/>
    </source>
</evidence>
<evidence type="ECO:0000256" key="6">
    <source>
        <dbReference type="ARBA" id="ARBA00022781"/>
    </source>
</evidence>
<feature type="transmembrane region" description="Helical" evidence="12">
    <location>
        <begin position="272"/>
        <end position="294"/>
    </location>
</feature>
<feature type="transmembrane region" description="Helical" evidence="12">
    <location>
        <begin position="306"/>
        <end position="328"/>
    </location>
</feature>
<evidence type="ECO:0000256" key="8">
    <source>
        <dbReference type="ARBA" id="ARBA00023065"/>
    </source>
</evidence>
<feature type="transmembrane region" description="Helical" evidence="12">
    <location>
        <begin position="1236"/>
        <end position="1255"/>
    </location>
</feature>
<feature type="transmembrane region" description="Helical" evidence="12">
    <location>
        <begin position="674"/>
        <end position="693"/>
    </location>
</feature>
<evidence type="ECO:0000256" key="9">
    <source>
        <dbReference type="ARBA" id="ARBA00023136"/>
    </source>
</evidence>
<feature type="compositionally biased region" description="Basic and acidic residues" evidence="11">
    <location>
        <begin position="7"/>
        <end position="17"/>
    </location>
</feature>
<accession>A0A7R9FVA0</accession>
<feature type="transmembrane region" description="Helical" evidence="12">
    <location>
        <begin position="1459"/>
        <end position="1480"/>
    </location>
</feature>
<dbReference type="PANTHER" id="PTHR21522">
    <property type="entry name" value="PROTON CHANNEL OTOP"/>
    <property type="match status" value="1"/>
</dbReference>
<evidence type="ECO:0000256" key="5">
    <source>
        <dbReference type="ARBA" id="ARBA00022692"/>
    </source>
</evidence>
<dbReference type="PANTHER" id="PTHR21522:SF30">
    <property type="entry name" value="GH01206P"/>
    <property type="match status" value="1"/>
</dbReference>
<dbReference type="Pfam" id="PF03189">
    <property type="entry name" value="Otopetrin"/>
    <property type="match status" value="2"/>
</dbReference>
<feature type="transmembrane region" description="Helical" evidence="12">
    <location>
        <begin position="183"/>
        <end position="201"/>
    </location>
</feature>
<evidence type="ECO:0000256" key="3">
    <source>
        <dbReference type="ARBA" id="ARBA00022448"/>
    </source>
</evidence>
<dbReference type="EMBL" id="OC000082">
    <property type="protein sequence ID" value="CAD7256066.1"/>
    <property type="molecule type" value="Genomic_DNA"/>
</dbReference>
<feature type="compositionally biased region" description="Acidic residues" evidence="11">
    <location>
        <begin position="906"/>
        <end position="920"/>
    </location>
</feature>
<feature type="transmembrane region" description="Helical" evidence="12">
    <location>
        <begin position="637"/>
        <end position="654"/>
    </location>
</feature>
<name>A0A7R9FVA0_TIMSH</name>
<evidence type="ECO:0000313" key="13">
    <source>
        <dbReference type="EMBL" id="CAD7256066.1"/>
    </source>
</evidence>
<keyword evidence="4" id="KW-1003">Cell membrane</keyword>
<feature type="region of interest" description="Disordered" evidence="11">
    <location>
        <begin position="894"/>
        <end position="940"/>
    </location>
</feature>
<keyword evidence="6" id="KW-0375">Hydrogen ion transport</keyword>
<keyword evidence="9 12" id="KW-0472">Membrane</keyword>
<proteinExistence type="inferred from homology"/>
<dbReference type="InterPro" id="IPR004878">
    <property type="entry name" value="Otopetrin"/>
</dbReference>
<keyword evidence="3" id="KW-0813">Transport</keyword>
<evidence type="ECO:0000256" key="7">
    <source>
        <dbReference type="ARBA" id="ARBA00022989"/>
    </source>
</evidence>
<keyword evidence="5 12" id="KW-0812">Transmembrane</keyword>
<evidence type="ECO:0000256" key="4">
    <source>
        <dbReference type="ARBA" id="ARBA00022475"/>
    </source>
</evidence>
<feature type="transmembrane region" description="Helical" evidence="12">
    <location>
        <begin position="1533"/>
        <end position="1555"/>
    </location>
</feature>
<feature type="region of interest" description="Disordered" evidence="11">
    <location>
        <begin position="1"/>
        <end position="36"/>
    </location>
</feature>
<comment type="subcellular location">
    <subcellularLocation>
        <location evidence="1">Cell membrane</location>
        <topology evidence="1">Multi-pass membrane protein</topology>
    </subcellularLocation>
</comment>
<keyword evidence="10" id="KW-0407">Ion channel</keyword>
<feature type="transmembrane region" description="Helical" evidence="12">
    <location>
        <begin position="1561"/>
        <end position="1581"/>
    </location>
</feature>
<feature type="region of interest" description="Disordered" evidence="11">
    <location>
        <begin position="117"/>
        <end position="137"/>
    </location>
</feature>
<feature type="transmembrane region" description="Helical" evidence="12">
    <location>
        <begin position="489"/>
        <end position="509"/>
    </location>
</feature>
<evidence type="ECO:0000256" key="10">
    <source>
        <dbReference type="ARBA" id="ARBA00023303"/>
    </source>
</evidence>
<sequence length="1673" mass="186107">MRVKKVSRQELINRNEEREEMESVLGGSVDLPPGGTGRDVPGPDVPLLPVLFATPRSSQVRITDTLEVPPSSTENNTLSLRQGSAVVPSSRRPSAIMQLTAINNRYMMGLIQSRHNSCADTHEPERGNLPTKSSETSQAGSDALTMALSALYAKLLVVLGIAFPVTEVLSERVPANFYQGFYLYLYIGSIFFMCFMYATLIKDRAILRIIKSHDSRKDNSHPKKPHDGPIIRYGSFYLRLGAIAFGIGSMVYSGLEFGQYFELKRDSKCSDILLVLTPATRMILTLVQMQFIFLNSMDMKMSAYKVVARFGLMHMIAANLCEWLYVLVEETRHEIVHLGDHGMTHGAMSHDSSAEDSLSSSEEVFRGVLALALNGTNVSGHHLSERSSDTHDIYECRRSNIMGSLVQNASPFLFPCTIEYSLICAVILYEMWKNVKPETEEGSKSVHQEICTTNGKVDRGETGGAFRMTVNTPHSMHHFTVDCTSAHKGLFSGILVLVLTIISLILFFVLNEDPQYKQTAVFEVNVCELVLYIISTIAVIVCMIQMRGLKYHHSSSGHGGGGLGLDNSLLVMAQTGMYIYCMFSIIGCSFGNEDSLAPGGMATELSSLIQTTCQTVFVLDASWRRCRTANQARRKPGRQIITFLLVANMAMWAINTLEKGHAEFRPSHLKFFGVWAWTVITHVSMPLAIFYRFHSTICLFEIWKSAYKMKVESKTTLSILDRDSNLDLPIIGSLIYCESGTLDHVATEAEGGVEGNTSQGKAQQAEVSTVSREVSLLLETWCIVLPYRPLPWWAEQGTVMFDSGHSVLLRESSGIGKVELEEVNLHLRGVRVENYLGKTTRSSPDRDSSLDLPVLSSRAQHNKRVSQLRHRCGPCRSEYCSNCCDLTGSAGGSELGPIHESMSSMENDDDEDDEEEEDSTVEAPPPIPTVEEPGSSSREMVSVHTRDRRFSAAARGSPMGSPVRRARFALGLPLAPCHALPTRITSTHLMSIAAVAGINQLLPCSLSCSTNSHHLNSSYVDSSSSRNELSSSLLPVMIYQKSHGRSQSLPFIQKPPVFDKRKKDETKILSLHALSVILSALYGKLLIVLGLAFPLAQIMSAKVPPSFYEVRDNDYRHRGGRKSPGFYLYLYFVSMLFLLCMYGLVLKQKAVESVLMGTTKSHNKQAETDGDTDAMLEAGIKPKTPTVTAKRSRYGSFYLRMGAVAFGIGSMIYSGLEFGQYFELEKNTNCHNVLLAVTPATRMAFVILQMQFIFLSNKQLSVRKFKVVTRFGLIHMMATNLCVWLNVLVQETKHEIFNFYTTGSKLTVELNTTSALPNYATEAVEPFSPKLVDYPILVNSTNTTDWETSIKPTLYLAAANDSFLARALREDSFSCRRTNIMGTLVQNASPFLFPCTIEYSLICAVILYAMWKDVSALHGHAKKGCGGAYGNQMANSKLSSRTRPSQQFSVDCASAHKGLFAGILVLVLTIISLIMFFVLVKEPDYRALAVLEVDIVELTLYLLTTLAVCACAYRIKELKYDTNRRFELDNTLLVMAQTGLYVYSLFSIIAGYFSTSEGRPGIMLASLASFIQTTLQTMFILDAWWRRCTTAGQMRRRPGRQLVTFLLVTNMALWVVNRLENARAEFHPRELQFYGVRKEENVWLTPRAPVDPASAMLRSTRNHKHAPALTTSH</sequence>
<feature type="transmembrane region" description="Helical" evidence="12">
    <location>
        <begin position="1495"/>
        <end position="1513"/>
    </location>
</feature>
<evidence type="ECO:0000256" key="11">
    <source>
        <dbReference type="SAM" id="MobiDB-lite"/>
    </source>
</evidence>
<protein>
    <recommendedName>
        <fullName evidence="14">Otopetrin-2</fullName>
    </recommendedName>
</protein>
<feature type="transmembrane region" description="Helical" evidence="12">
    <location>
        <begin position="230"/>
        <end position="252"/>
    </location>
</feature>
<feature type="transmembrane region" description="Helical" evidence="12">
    <location>
        <begin position="1391"/>
        <end position="1411"/>
    </location>
</feature>
<feature type="transmembrane region" description="Helical" evidence="12">
    <location>
        <begin position="529"/>
        <end position="546"/>
    </location>
</feature>
<dbReference type="GO" id="GO:0005886">
    <property type="term" value="C:plasma membrane"/>
    <property type="evidence" value="ECO:0007669"/>
    <property type="project" value="UniProtKB-SubCell"/>
</dbReference>
<feature type="transmembrane region" description="Helical" evidence="12">
    <location>
        <begin position="143"/>
        <end position="163"/>
    </location>
</feature>
<organism evidence="13">
    <name type="scientific">Timema shepardi</name>
    <name type="common">Walking stick</name>
    <dbReference type="NCBI Taxonomy" id="629360"/>
    <lineage>
        <taxon>Eukaryota</taxon>
        <taxon>Metazoa</taxon>
        <taxon>Ecdysozoa</taxon>
        <taxon>Arthropoda</taxon>
        <taxon>Hexapoda</taxon>
        <taxon>Insecta</taxon>
        <taxon>Pterygota</taxon>
        <taxon>Neoptera</taxon>
        <taxon>Polyneoptera</taxon>
        <taxon>Phasmatodea</taxon>
        <taxon>Timematodea</taxon>
        <taxon>Timematoidea</taxon>
        <taxon>Timematidae</taxon>
        <taxon>Timema</taxon>
    </lineage>
</organism>
<feature type="transmembrane region" description="Helical" evidence="12">
    <location>
        <begin position="1068"/>
        <end position="1093"/>
    </location>
</feature>
<gene>
    <name evidence="13" type="ORF">TSIB3V08_LOCUS357</name>
</gene>
<feature type="transmembrane region" description="Helical" evidence="12">
    <location>
        <begin position="1267"/>
        <end position="1289"/>
    </location>
</feature>
<evidence type="ECO:0000256" key="2">
    <source>
        <dbReference type="ARBA" id="ARBA00006513"/>
    </source>
</evidence>
<feature type="transmembrane region" description="Helical" evidence="12">
    <location>
        <begin position="1126"/>
        <end position="1146"/>
    </location>
</feature>
<evidence type="ECO:0000256" key="1">
    <source>
        <dbReference type="ARBA" id="ARBA00004651"/>
    </source>
</evidence>
<reference evidence="13" key="1">
    <citation type="submission" date="2020-11" db="EMBL/GenBank/DDBJ databases">
        <authorList>
            <person name="Tran Van P."/>
        </authorList>
    </citation>
    <scope>NUCLEOTIDE SEQUENCE</scope>
</reference>
<dbReference type="GO" id="GO:0015252">
    <property type="term" value="F:proton channel activity"/>
    <property type="evidence" value="ECO:0007669"/>
    <property type="project" value="InterPro"/>
</dbReference>
<keyword evidence="7 12" id="KW-1133">Transmembrane helix</keyword>
<keyword evidence="8" id="KW-0406">Ion transport</keyword>
<comment type="similarity">
    <text evidence="2">Belongs to the otopetrin family.</text>
</comment>
<feature type="transmembrane region" description="Helical" evidence="12">
    <location>
        <begin position="1197"/>
        <end position="1216"/>
    </location>
</feature>
<evidence type="ECO:0008006" key="14">
    <source>
        <dbReference type="Google" id="ProtNLM"/>
    </source>
</evidence>